<keyword evidence="3 9" id="KW-0808">Transferase</keyword>
<dbReference type="Proteomes" id="UP000633219">
    <property type="component" value="Unassembled WGS sequence"/>
</dbReference>
<organism evidence="12 13">
    <name type="scientific">Rhizobium setariae</name>
    <dbReference type="NCBI Taxonomy" id="2801340"/>
    <lineage>
        <taxon>Bacteria</taxon>
        <taxon>Pseudomonadati</taxon>
        <taxon>Pseudomonadota</taxon>
        <taxon>Alphaproteobacteria</taxon>
        <taxon>Hyphomicrobiales</taxon>
        <taxon>Rhizobiaceae</taxon>
        <taxon>Rhizobium/Agrobacterium group</taxon>
        <taxon>Rhizobium</taxon>
    </lineage>
</organism>
<comment type="subunit">
    <text evidence="9">Homotetramer.</text>
</comment>
<dbReference type="InterPro" id="IPR023049">
    <property type="entry name" value="GlgC_bac"/>
</dbReference>
<sequence length="419" mass="46816">MIDKRVQPLARDAMAYVLAGGRGSRLKELTDRRAKPAVYFGGKTRIIDFALSNALNSGIRRIGVATQYKAHSLIRHLQRGWDFFRPERNESFDILPASQRVSETQWYEGTADAVYQNIDIIEPHNPEYMVILAGDHIYKMDYELMLRQHVDSGADVTIGCLEVPRMEATGFGVMHVDNKDVIIDFIEKPADPPGIPGNEDMALASMGIYVFHTKFLIDLLKRDANDPNSSRDFGKDLIPYIVKNGKAVAHRFAESCVRAELEKQAYWRDVGTVDAYWQANIDLTDVVPELDLYDSNWPIWTYSEITPPAKFVHDMEGRRGSAVSSLISGNCIVSGASINRTLLFTGCRVNSYSQLDHAVALPEVIVNRGARLKNVVIDRGVNIPAGLVVGEDPESDAKRFRRTESGICLITQAMVDKLG</sequence>
<dbReference type="Pfam" id="PF24894">
    <property type="entry name" value="Hexapep_GlmU"/>
    <property type="match status" value="1"/>
</dbReference>
<evidence type="ECO:0000256" key="7">
    <source>
        <dbReference type="ARBA" id="ARBA00023056"/>
    </source>
</evidence>
<keyword evidence="2 9" id="KW-0321">Glycogen metabolism</keyword>
<feature type="binding site" evidence="9">
    <location>
        <position position="205"/>
    </location>
    <ligand>
        <name>alpha-D-glucose 1-phosphate</name>
        <dbReference type="ChEBI" id="CHEBI:58601"/>
    </ligand>
</feature>
<dbReference type="EC" id="2.7.7.27" evidence="9"/>
<feature type="binding site" evidence="9">
    <location>
        <begin position="187"/>
        <end position="188"/>
    </location>
    <ligand>
        <name>alpha-D-glucose 1-phosphate</name>
        <dbReference type="ChEBI" id="CHEBI:58601"/>
    </ligand>
</feature>
<dbReference type="AlphaFoldDB" id="A0A937CPU5"/>
<keyword evidence="8 9" id="KW-0119">Carbohydrate metabolism</keyword>
<reference evidence="12" key="1">
    <citation type="submission" date="2021-01" db="EMBL/GenBank/DDBJ databases">
        <title>Rhizobium sp. strain KVB221 16S ribosomal RNA gene Genome sequencing and assembly.</title>
        <authorList>
            <person name="Kang M."/>
        </authorList>
    </citation>
    <scope>NUCLEOTIDE SEQUENCE</scope>
    <source>
        <strain evidence="12">KVB221</strain>
    </source>
</reference>
<dbReference type="Gene3D" id="2.160.10.10">
    <property type="entry name" value="Hexapeptide repeat proteins"/>
    <property type="match status" value="1"/>
</dbReference>
<comment type="catalytic activity">
    <reaction evidence="9">
        <text>alpha-D-glucose 1-phosphate + ATP + H(+) = ADP-alpha-D-glucose + diphosphate</text>
        <dbReference type="Rhea" id="RHEA:12120"/>
        <dbReference type="ChEBI" id="CHEBI:15378"/>
        <dbReference type="ChEBI" id="CHEBI:30616"/>
        <dbReference type="ChEBI" id="CHEBI:33019"/>
        <dbReference type="ChEBI" id="CHEBI:57498"/>
        <dbReference type="ChEBI" id="CHEBI:58601"/>
        <dbReference type="EC" id="2.7.7.27"/>
    </reaction>
</comment>
<proteinExistence type="inferred from homology"/>
<comment type="similarity">
    <text evidence="1 9">Belongs to the bacterial/plant glucose-1-phosphate adenylyltransferase family.</text>
</comment>
<dbReference type="InterPro" id="IPR056818">
    <property type="entry name" value="GlmU/GlgC-like_hexapep"/>
</dbReference>
<protein>
    <recommendedName>
        <fullName evidence="9">Glucose-1-phosphate adenylyltransferase</fullName>
        <ecNumber evidence="9">2.7.7.27</ecNumber>
    </recommendedName>
    <alternativeName>
        <fullName evidence="9">ADP-glucose pyrophosphorylase</fullName>
        <shortName evidence="9">ADPGlc PPase</shortName>
    </alternativeName>
    <alternativeName>
        <fullName evidence="9">ADP-glucose synthase</fullName>
    </alternativeName>
</protein>
<keyword evidence="7 9" id="KW-0320">Glycogen biosynthesis</keyword>
<gene>
    <name evidence="9 12" type="primary">glgC</name>
    <name evidence="12" type="ORF">JJB09_09260</name>
</gene>
<evidence type="ECO:0000313" key="13">
    <source>
        <dbReference type="Proteomes" id="UP000633219"/>
    </source>
</evidence>
<dbReference type="Pfam" id="PF00483">
    <property type="entry name" value="NTP_transferase"/>
    <property type="match status" value="1"/>
</dbReference>
<dbReference type="NCBIfam" id="NF001947">
    <property type="entry name" value="PRK00725.1"/>
    <property type="match status" value="1"/>
</dbReference>
<feature type="domain" description="Glucose-1-phosphate adenylyltransferase/Bifunctional protein GlmU-like C-terminal hexapeptide" evidence="11">
    <location>
        <begin position="307"/>
        <end position="410"/>
    </location>
</feature>
<keyword evidence="4 9" id="KW-0548">Nucleotidyltransferase</keyword>
<dbReference type="GO" id="GO:0005978">
    <property type="term" value="P:glycogen biosynthetic process"/>
    <property type="evidence" value="ECO:0007669"/>
    <property type="project" value="UniProtKB-UniRule"/>
</dbReference>
<dbReference type="PANTHER" id="PTHR43523:SF2">
    <property type="entry name" value="GLUCOSE-1-PHOSPHATE ADENYLYLTRANSFERASE"/>
    <property type="match status" value="1"/>
</dbReference>
<dbReference type="SUPFAM" id="SSF53448">
    <property type="entry name" value="Nucleotide-diphospho-sugar transferases"/>
    <property type="match status" value="1"/>
</dbReference>
<comment type="pathway">
    <text evidence="9">Glycan biosynthesis; glycogen biosynthesis.</text>
</comment>
<dbReference type="PROSITE" id="PS00809">
    <property type="entry name" value="ADP_GLC_PYROPHOSPH_2"/>
    <property type="match status" value="1"/>
</dbReference>
<evidence type="ECO:0000256" key="3">
    <source>
        <dbReference type="ARBA" id="ARBA00022679"/>
    </source>
</evidence>
<feature type="domain" description="Nucleotidyl transferase" evidence="10">
    <location>
        <begin position="16"/>
        <end position="284"/>
    </location>
</feature>
<dbReference type="GO" id="GO:0008878">
    <property type="term" value="F:glucose-1-phosphate adenylyltransferase activity"/>
    <property type="evidence" value="ECO:0007669"/>
    <property type="project" value="UniProtKB-UniRule"/>
</dbReference>
<dbReference type="NCBIfam" id="TIGR02091">
    <property type="entry name" value="glgC"/>
    <property type="match status" value="1"/>
</dbReference>
<dbReference type="NCBIfam" id="NF002023">
    <property type="entry name" value="PRK00844.1"/>
    <property type="match status" value="1"/>
</dbReference>
<evidence type="ECO:0000256" key="4">
    <source>
        <dbReference type="ARBA" id="ARBA00022695"/>
    </source>
</evidence>
<accession>A0A937CPU5</accession>
<dbReference type="EMBL" id="JAEQNC010000004">
    <property type="protein sequence ID" value="MBL0372217.1"/>
    <property type="molecule type" value="Genomic_DNA"/>
</dbReference>
<keyword evidence="6 9" id="KW-0067">ATP-binding</keyword>
<dbReference type="SUPFAM" id="SSF51161">
    <property type="entry name" value="Trimeric LpxA-like enzymes"/>
    <property type="match status" value="1"/>
</dbReference>
<name>A0A937CPU5_9HYPH</name>
<evidence type="ECO:0000256" key="5">
    <source>
        <dbReference type="ARBA" id="ARBA00022741"/>
    </source>
</evidence>
<keyword evidence="13" id="KW-1185">Reference proteome</keyword>
<evidence type="ECO:0000256" key="1">
    <source>
        <dbReference type="ARBA" id="ARBA00010443"/>
    </source>
</evidence>
<evidence type="ECO:0000259" key="11">
    <source>
        <dbReference type="Pfam" id="PF24894"/>
    </source>
</evidence>
<dbReference type="CDD" id="cd04651">
    <property type="entry name" value="LbH_G1P_AT_C"/>
    <property type="match status" value="1"/>
</dbReference>
<dbReference type="PROSITE" id="PS00810">
    <property type="entry name" value="ADP_GLC_PYROPHOSPH_3"/>
    <property type="match status" value="1"/>
</dbReference>
<evidence type="ECO:0000256" key="2">
    <source>
        <dbReference type="ARBA" id="ARBA00022600"/>
    </source>
</evidence>
<dbReference type="HAMAP" id="MF_00624">
    <property type="entry name" value="GlgC"/>
    <property type="match status" value="1"/>
</dbReference>
<comment type="caution">
    <text evidence="12">The sequence shown here is derived from an EMBL/GenBank/DDBJ whole genome shotgun (WGS) entry which is preliminary data.</text>
</comment>
<feature type="site" description="Could play a key role in the communication between the regulatory and the substrate sites" evidence="9">
    <location>
        <position position="67"/>
    </location>
</feature>
<dbReference type="PROSITE" id="PS00808">
    <property type="entry name" value="ADP_GLC_PYROPHOSPH_1"/>
    <property type="match status" value="1"/>
</dbReference>
<dbReference type="InterPro" id="IPR011831">
    <property type="entry name" value="ADP-Glc_PPase"/>
</dbReference>
<dbReference type="CDD" id="cd02508">
    <property type="entry name" value="ADP_Glucose_PP"/>
    <property type="match status" value="1"/>
</dbReference>
<dbReference type="InterPro" id="IPR005836">
    <property type="entry name" value="ADP_Glu_pyroP_CS"/>
</dbReference>
<keyword evidence="5 9" id="KW-0547">Nucleotide-binding</keyword>
<evidence type="ECO:0000259" key="10">
    <source>
        <dbReference type="Pfam" id="PF00483"/>
    </source>
</evidence>
<evidence type="ECO:0000256" key="8">
    <source>
        <dbReference type="ARBA" id="ARBA00023277"/>
    </source>
</evidence>
<evidence type="ECO:0000256" key="6">
    <source>
        <dbReference type="ARBA" id="ARBA00022840"/>
    </source>
</evidence>
<comment type="function">
    <text evidence="9">Involved in the biosynthesis of ADP-glucose, a building block required for the elongation reactions to produce glycogen. Catalyzes the reaction between ATP and alpha-D-glucose 1-phosphate (G1P) to produce pyrophosphate and ADP-Glc.</text>
</comment>
<dbReference type="RefSeq" id="WP_201656480.1">
    <property type="nucleotide sequence ID" value="NZ_JAEQNC010000004.1"/>
</dbReference>
<evidence type="ECO:0000256" key="9">
    <source>
        <dbReference type="HAMAP-Rule" id="MF_00624"/>
    </source>
</evidence>
<dbReference type="InterPro" id="IPR029044">
    <property type="entry name" value="Nucleotide-diphossugar_trans"/>
</dbReference>
<dbReference type="Gene3D" id="3.90.550.10">
    <property type="entry name" value="Spore Coat Polysaccharide Biosynthesis Protein SpsA, Chain A"/>
    <property type="match status" value="1"/>
</dbReference>
<feature type="site" description="Could play a key role in the communication between the regulatory and the substrate sites" evidence="9">
    <location>
        <position position="106"/>
    </location>
</feature>
<dbReference type="PANTHER" id="PTHR43523">
    <property type="entry name" value="GLUCOSE-1-PHOSPHATE ADENYLYLTRANSFERASE-RELATED"/>
    <property type="match status" value="1"/>
</dbReference>
<feature type="binding site" evidence="9">
    <location>
        <position position="107"/>
    </location>
    <ligand>
        <name>alpha-D-glucose 1-phosphate</name>
        <dbReference type="ChEBI" id="CHEBI:58601"/>
    </ligand>
</feature>
<dbReference type="GO" id="GO:0005524">
    <property type="term" value="F:ATP binding"/>
    <property type="evidence" value="ECO:0007669"/>
    <property type="project" value="UniProtKB-KW"/>
</dbReference>
<dbReference type="InterPro" id="IPR005835">
    <property type="entry name" value="NTP_transferase_dom"/>
</dbReference>
<evidence type="ECO:0000313" key="12">
    <source>
        <dbReference type="EMBL" id="MBL0372217.1"/>
    </source>
</evidence>
<feature type="binding site" evidence="9">
    <location>
        <position position="172"/>
    </location>
    <ligand>
        <name>alpha-D-glucose 1-phosphate</name>
        <dbReference type="ChEBI" id="CHEBI:58601"/>
    </ligand>
</feature>
<dbReference type="InterPro" id="IPR011004">
    <property type="entry name" value="Trimer_LpxA-like_sf"/>
</dbReference>